<dbReference type="GO" id="GO:0005829">
    <property type="term" value="C:cytosol"/>
    <property type="evidence" value="ECO:0007669"/>
    <property type="project" value="TreeGrafter"/>
</dbReference>
<feature type="binding site" evidence="15">
    <location>
        <position position="133"/>
    </location>
    <ligand>
        <name>substrate</name>
    </ligand>
</feature>
<feature type="binding site" evidence="15">
    <location>
        <position position="95"/>
    </location>
    <ligand>
        <name>substrate</name>
    </ligand>
</feature>
<feature type="binding site" evidence="15">
    <location>
        <position position="105"/>
    </location>
    <ligand>
        <name>substrate</name>
    </ligand>
</feature>
<dbReference type="SUPFAM" id="SSF53659">
    <property type="entry name" value="Isocitrate/Isopropylmalate dehydrogenase-like"/>
    <property type="match status" value="1"/>
</dbReference>
<dbReference type="Proteomes" id="UP000012019">
    <property type="component" value="Unassembled WGS sequence"/>
</dbReference>
<dbReference type="Pfam" id="PF00180">
    <property type="entry name" value="Iso_dh"/>
    <property type="match status" value="1"/>
</dbReference>
<organism evidence="18 19">
    <name type="scientific">Methylophaga lonarensis MPL</name>
    <dbReference type="NCBI Taxonomy" id="1286106"/>
    <lineage>
        <taxon>Bacteria</taxon>
        <taxon>Pseudomonadati</taxon>
        <taxon>Pseudomonadota</taxon>
        <taxon>Gammaproteobacteria</taxon>
        <taxon>Thiotrichales</taxon>
        <taxon>Piscirickettsiaceae</taxon>
        <taxon>Methylophaga</taxon>
    </lineage>
</organism>
<evidence type="ECO:0000256" key="11">
    <source>
        <dbReference type="ARBA" id="ARBA00022842"/>
    </source>
</evidence>
<comment type="similarity">
    <text evidence="5 15">Belongs to the isocitrate and isopropylmalate dehydrogenases family. LeuB type 1 subfamily.</text>
</comment>
<evidence type="ECO:0000256" key="3">
    <source>
        <dbReference type="ARBA" id="ARBA00004496"/>
    </source>
</evidence>
<reference evidence="18 19" key="1">
    <citation type="journal article" date="2013" name="Genome Announc.">
        <title>Draft Genome Sequence of Methylophaga lonarensis MPLT, a Haloalkaliphilic (Non-Methane-Utilizing) Methylotroph.</title>
        <authorList>
            <person name="Shetty S.A."/>
            <person name="Marathe N.P."/>
            <person name="Munot H."/>
            <person name="Antony C.P."/>
            <person name="Dhotre D.P."/>
            <person name="Murrell J.C."/>
            <person name="Shouche Y.S."/>
        </authorList>
    </citation>
    <scope>NUCLEOTIDE SEQUENCE [LARGE SCALE GENOMIC DNA]</scope>
    <source>
        <strain evidence="18 19">MPL</strain>
    </source>
</reference>
<dbReference type="PANTHER" id="PTHR42979">
    <property type="entry name" value="3-ISOPROPYLMALATE DEHYDROGENASE"/>
    <property type="match status" value="1"/>
</dbReference>
<dbReference type="EMBL" id="APHR01000022">
    <property type="protein sequence ID" value="EMR13462.1"/>
    <property type="molecule type" value="Genomic_DNA"/>
</dbReference>
<feature type="binding site" evidence="15">
    <location>
        <begin position="75"/>
        <end position="88"/>
    </location>
    <ligand>
        <name>NAD(+)</name>
        <dbReference type="ChEBI" id="CHEBI:57540"/>
    </ligand>
</feature>
<evidence type="ECO:0000256" key="16">
    <source>
        <dbReference type="RuleBase" id="RU004445"/>
    </source>
</evidence>
<keyword evidence="11 15" id="KW-0460">Magnesium</keyword>
<dbReference type="UniPathway" id="UPA00048">
    <property type="reaction ID" value="UER00072"/>
</dbReference>
<keyword evidence="19" id="KW-1185">Reference proteome</keyword>
<evidence type="ECO:0000313" key="19">
    <source>
        <dbReference type="Proteomes" id="UP000012019"/>
    </source>
</evidence>
<evidence type="ECO:0000256" key="5">
    <source>
        <dbReference type="ARBA" id="ARBA00008319"/>
    </source>
</evidence>
<evidence type="ECO:0000256" key="2">
    <source>
        <dbReference type="ARBA" id="ARBA00001936"/>
    </source>
</evidence>
<evidence type="ECO:0000256" key="10">
    <source>
        <dbReference type="ARBA" id="ARBA00022723"/>
    </source>
</evidence>
<dbReference type="InterPro" id="IPR004429">
    <property type="entry name" value="Isopropylmalate_DH"/>
</dbReference>
<dbReference type="InterPro" id="IPR019818">
    <property type="entry name" value="IsoCit/isopropylmalate_DH_CS"/>
</dbReference>
<comment type="function">
    <text evidence="15 16">Catalyzes the oxidation of 3-carboxy-2-hydroxy-4-methylpentanoate (3-isopropylmalate) to 3-carboxy-4-methyl-2-oxopentanoate. The product decarboxylates to 4-methyl-2 oxopentanoate.</text>
</comment>
<dbReference type="FunFam" id="3.40.718.10:FF:000028">
    <property type="entry name" value="3-isopropylmalate dehydrogenase"/>
    <property type="match status" value="1"/>
</dbReference>
<dbReference type="PANTHER" id="PTHR42979:SF1">
    <property type="entry name" value="3-ISOPROPYLMALATE DEHYDROGENASE"/>
    <property type="match status" value="1"/>
</dbReference>
<dbReference type="PROSITE" id="PS00470">
    <property type="entry name" value="IDH_IMDH"/>
    <property type="match status" value="1"/>
</dbReference>
<keyword evidence="10 15" id="KW-0479">Metal-binding</keyword>
<feature type="site" description="Important for catalysis" evidence="15">
    <location>
        <position position="191"/>
    </location>
</feature>
<dbReference type="NCBIfam" id="TIGR00169">
    <property type="entry name" value="leuB"/>
    <property type="match status" value="1"/>
</dbReference>
<dbReference type="eggNOG" id="COG0473">
    <property type="taxonomic scope" value="Bacteria"/>
</dbReference>
<keyword evidence="9 15" id="KW-0028">Amino-acid biosynthesis</keyword>
<protein>
    <recommendedName>
        <fullName evidence="15">3-isopropylmalate dehydrogenase</fullName>
        <ecNumber evidence="15">1.1.1.85</ecNumber>
    </recommendedName>
    <alternativeName>
        <fullName evidence="15">3-IPM-DH</fullName>
    </alternativeName>
    <alternativeName>
        <fullName evidence="15">Beta-IPM dehydrogenase</fullName>
        <shortName evidence="15">IMDH</shortName>
    </alternativeName>
</protein>
<comment type="caution">
    <text evidence="18">The sequence shown here is derived from an EMBL/GenBank/DDBJ whole genome shotgun (WGS) entry which is preliminary data.</text>
</comment>
<evidence type="ECO:0000256" key="14">
    <source>
        <dbReference type="ARBA" id="ARBA00023304"/>
    </source>
</evidence>
<evidence type="ECO:0000256" key="7">
    <source>
        <dbReference type="ARBA" id="ARBA00022430"/>
    </source>
</evidence>
<evidence type="ECO:0000259" key="17">
    <source>
        <dbReference type="SMART" id="SM01329"/>
    </source>
</evidence>
<comment type="cofactor">
    <cofactor evidence="2">
        <name>Mn(2+)</name>
        <dbReference type="ChEBI" id="CHEBI:29035"/>
    </cofactor>
</comment>
<evidence type="ECO:0000256" key="6">
    <source>
        <dbReference type="ARBA" id="ARBA00011738"/>
    </source>
</evidence>
<feature type="binding site" evidence="15">
    <location>
        <position position="223"/>
    </location>
    <ligand>
        <name>Mg(2+)</name>
        <dbReference type="ChEBI" id="CHEBI:18420"/>
    </ligand>
</feature>
<keyword evidence="14 15" id="KW-0100">Branched-chain amino acid biosynthesis</keyword>
<keyword evidence="13 15" id="KW-0520">NAD</keyword>
<feature type="binding site" evidence="15">
    <location>
        <begin position="281"/>
        <end position="293"/>
    </location>
    <ligand>
        <name>NAD(+)</name>
        <dbReference type="ChEBI" id="CHEBI:57540"/>
    </ligand>
</feature>
<evidence type="ECO:0000256" key="4">
    <source>
        <dbReference type="ARBA" id="ARBA00004762"/>
    </source>
</evidence>
<evidence type="ECO:0000256" key="8">
    <source>
        <dbReference type="ARBA" id="ARBA00022490"/>
    </source>
</evidence>
<evidence type="ECO:0000256" key="1">
    <source>
        <dbReference type="ARBA" id="ARBA00000624"/>
    </source>
</evidence>
<dbReference type="GO" id="GO:0000287">
    <property type="term" value="F:magnesium ion binding"/>
    <property type="evidence" value="ECO:0007669"/>
    <property type="project" value="InterPro"/>
</dbReference>
<dbReference type="EC" id="1.1.1.85" evidence="15"/>
<dbReference type="SMART" id="SM01329">
    <property type="entry name" value="Iso_dh"/>
    <property type="match status" value="1"/>
</dbReference>
<proteinExistence type="inferred from homology"/>
<dbReference type="GO" id="GO:0009098">
    <property type="term" value="P:L-leucine biosynthetic process"/>
    <property type="evidence" value="ECO:0007669"/>
    <property type="project" value="UniProtKB-UniRule"/>
</dbReference>
<keyword evidence="7 15" id="KW-0432">Leucine biosynthesis</keyword>
<keyword evidence="8 15" id="KW-0963">Cytoplasm</keyword>
<keyword evidence="15" id="KW-0464">Manganese</keyword>
<dbReference type="GO" id="GO:0003862">
    <property type="term" value="F:3-isopropylmalate dehydrogenase activity"/>
    <property type="evidence" value="ECO:0007669"/>
    <property type="project" value="UniProtKB-UniRule"/>
</dbReference>
<dbReference type="GO" id="GO:0051287">
    <property type="term" value="F:NAD binding"/>
    <property type="evidence" value="ECO:0007669"/>
    <property type="project" value="InterPro"/>
</dbReference>
<dbReference type="InterPro" id="IPR024084">
    <property type="entry name" value="IsoPropMal-DH-like_dom"/>
</dbReference>
<dbReference type="HAMAP" id="MF_01033">
    <property type="entry name" value="LeuB_type1"/>
    <property type="match status" value="1"/>
</dbReference>
<keyword evidence="12 15" id="KW-0560">Oxidoreductase</keyword>
<dbReference type="PATRIC" id="fig|1286106.3.peg.980"/>
<gene>
    <name evidence="15" type="primary">leuB</name>
    <name evidence="18" type="ORF">MPL1_04872</name>
</gene>
<evidence type="ECO:0000256" key="13">
    <source>
        <dbReference type="ARBA" id="ARBA00023027"/>
    </source>
</evidence>
<feature type="binding site" evidence="15">
    <location>
        <position position="223"/>
    </location>
    <ligand>
        <name>substrate</name>
    </ligand>
</feature>
<feature type="site" description="Important for catalysis" evidence="15">
    <location>
        <position position="140"/>
    </location>
</feature>
<comment type="subcellular location">
    <subcellularLocation>
        <location evidence="3 15">Cytoplasm</location>
    </subcellularLocation>
</comment>
<sequence length="356" mass="38327">MTKKIAVLAGDGIGPEIVAEAVKVLEKFSAEGLDISLEYGLVGGAAYDETGTPLPEATLTLAKSADAILLGAVGGYKWESLDISVRPEKGLLGLRSELNLFANLRPAILYPQLADASTLKPEVVSGLDLMIVRELTGGIYFGQPRGIRVLENGEKQGFNTLIYRESEIERIGKVAFDIARKRQGRVCSVDKANVLECTELWRETMTSLAADYPDVQLSHMYVDNAAMQLVRAPKQFDVMVTTNMFGDILSDCASMLTGSIGMLPSASLDENSKGMYEPIHGSAPDIAGQNIANPLATILSVAMMLRYTLNEPMLADRVELAVSRVLDQGLRTADIHSEGMQKVSTSEMGDAVIAAL</sequence>
<accession>M7P1W8</accession>
<evidence type="ECO:0000256" key="12">
    <source>
        <dbReference type="ARBA" id="ARBA00023002"/>
    </source>
</evidence>
<evidence type="ECO:0000256" key="15">
    <source>
        <dbReference type="HAMAP-Rule" id="MF_01033"/>
    </source>
</evidence>
<feature type="binding site" evidence="15">
    <location>
        <position position="251"/>
    </location>
    <ligand>
        <name>Mg(2+)</name>
        <dbReference type="ChEBI" id="CHEBI:18420"/>
    </ligand>
</feature>
<dbReference type="AlphaFoldDB" id="M7P1W8"/>
<dbReference type="STRING" id="1286106.MPL1_04872"/>
<dbReference type="OrthoDB" id="9767905at2"/>
<dbReference type="Gene3D" id="3.40.718.10">
    <property type="entry name" value="Isopropylmalate Dehydrogenase"/>
    <property type="match status" value="1"/>
</dbReference>
<evidence type="ECO:0000256" key="9">
    <source>
        <dbReference type="ARBA" id="ARBA00022605"/>
    </source>
</evidence>
<comment type="catalytic activity">
    <reaction evidence="1 15 16">
        <text>(2R,3S)-3-isopropylmalate + NAD(+) = 4-methyl-2-oxopentanoate + CO2 + NADH</text>
        <dbReference type="Rhea" id="RHEA:32271"/>
        <dbReference type="ChEBI" id="CHEBI:16526"/>
        <dbReference type="ChEBI" id="CHEBI:17865"/>
        <dbReference type="ChEBI" id="CHEBI:35121"/>
        <dbReference type="ChEBI" id="CHEBI:57540"/>
        <dbReference type="ChEBI" id="CHEBI:57945"/>
        <dbReference type="EC" id="1.1.1.85"/>
    </reaction>
</comment>
<feature type="binding site" evidence="15">
    <location>
        <position position="247"/>
    </location>
    <ligand>
        <name>Mg(2+)</name>
        <dbReference type="ChEBI" id="CHEBI:18420"/>
    </ligand>
</feature>
<feature type="domain" description="Isopropylmalate dehydrogenase-like" evidence="17">
    <location>
        <begin position="4"/>
        <end position="352"/>
    </location>
</feature>
<evidence type="ECO:0000313" key="18">
    <source>
        <dbReference type="EMBL" id="EMR13462.1"/>
    </source>
</evidence>
<comment type="cofactor">
    <cofactor evidence="15 16">
        <name>Mg(2+)</name>
        <dbReference type="ChEBI" id="CHEBI:18420"/>
    </cofactor>
    <cofactor evidence="15 16">
        <name>Mn(2+)</name>
        <dbReference type="ChEBI" id="CHEBI:29035"/>
    </cofactor>
    <text evidence="15 16">Binds 1 Mg(2+) or Mn(2+) ion per subunit.</text>
</comment>
<dbReference type="RefSeq" id="WP_009725986.1">
    <property type="nucleotide sequence ID" value="NZ_APHR01000022.1"/>
</dbReference>
<comment type="subunit">
    <text evidence="6 15 16">Homodimer.</text>
</comment>
<name>M7P1W8_9GAMM</name>
<comment type="pathway">
    <text evidence="4 15 16">Amino-acid biosynthesis; L-leucine biosynthesis; L-leucine from 3-methyl-2-oxobutanoate: step 3/4.</text>
</comment>